<dbReference type="GO" id="GO:0051301">
    <property type="term" value="P:cell division"/>
    <property type="evidence" value="ECO:0007669"/>
    <property type="project" value="TreeGrafter"/>
</dbReference>
<dbReference type="SMART" id="SM00382">
    <property type="entry name" value="AAA"/>
    <property type="match status" value="1"/>
</dbReference>
<dbReference type="CDD" id="cd00009">
    <property type="entry name" value="AAA"/>
    <property type="match status" value="1"/>
</dbReference>
<reference evidence="4 5" key="2">
    <citation type="journal article" date="2018" name="Int. J. Syst. Evol. Microbiol.">
        <title>Marinobacterium aestuarii sp. nov., a benzene-degrading marine bacterium isolated from estuary sediment.</title>
        <authorList>
            <person name="Bae S.S."/>
            <person name="Jung J."/>
            <person name="Chung D."/>
            <person name="Baek K."/>
        </authorList>
    </citation>
    <scope>NUCLEOTIDE SEQUENCE [LARGE SCALE GENOMIC DNA]</scope>
    <source>
        <strain evidence="4 5">ST58-10</strain>
    </source>
</reference>
<dbReference type="KEGG" id="mars:A8C75_19875"/>
<evidence type="ECO:0000313" key="4">
    <source>
        <dbReference type="EMBL" id="ANG64502.1"/>
    </source>
</evidence>
<keyword evidence="1" id="KW-0547">Nucleotide-binding</keyword>
<evidence type="ECO:0000313" key="5">
    <source>
        <dbReference type="Proteomes" id="UP000078070"/>
    </source>
</evidence>
<keyword evidence="5" id="KW-1185">Reference proteome</keyword>
<proteinExistence type="predicted"/>
<accession>A0A1A9F334</accession>
<dbReference type="Proteomes" id="UP000078070">
    <property type="component" value="Chromosome"/>
</dbReference>
<feature type="domain" description="AAA+ ATPase" evidence="3">
    <location>
        <begin position="47"/>
        <end position="173"/>
    </location>
</feature>
<sequence length="382" mass="43104">MTPSLRYQTRVKTDDFVADAAQQAALTHLDQLQAELLQSRRLRRAPALKGLYLWGPVGRGKTLLMDLFHASLPAGVALRLHFHRFMARVHRELALESGKPDPLQLIARRLARQHRVLCFDELQVSDIGDAMLLGRLFDALLRQDVVLIATSNLPPSDLYRDGLQRDRFVPAIRLLEQHTRVHSLDGGQDHRRHAAAVAEVVLQAPAERQLARRFAFISKIAVIEAATQGTDCIQLCKRPVPVHKQGNGVVWLSFEALCLGPRSSLDYIELAQRFHTVLLSDVPVFRGPILEGIKARGTEDGSFTPTSTGNRQVRWSPMDDPARRFIGLIDELYDRNVKLYLSVQAPLEALYAQGQLEFEFRRTLSRLIEMQSGSYLARPHQP</sequence>
<dbReference type="Gene3D" id="3.40.50.300">
    <property type="entry name" value="P-loop containing nucleotide triphosphate hydrolases"/>
    <property type="match status" value="1"/>
</dbReference>
<gene>
    <name evidence="4" type="ORF">A8C75_19875</name>
</gene>
<dbReference type="InterPro" id="IPR005654">
    <property type="entry name" value="ATPase_AFG1-like"/>
</dbReference>
<dbReference type="GO" id="GO:0005524">
    <property type="term" value="F:ATP binding"/>
    <property type="evidence" value="ECO:0007669"/>
    <property type="project" value="UniProtKB-KW"/>
</dbReference>
<dbReference type="PANTHER" id="PTHR12169">
    <property type="entry name" value="ATPASE N2B"/>
    <property type="match status" value="1"/>
</dbReference>
<dbReference type="GO" id="GO:0032153">
    <property type="term" value="C:cell division site"/>
    <property type="evidence" value="ECO:0007669"/>
    <property type="project" value="TreeGrafter"/>
</dbReference>
<evidence type="ECO:0000259" key="3">
    <source>
        <dbReference type="SMART" id="SM00382"/>
    </source>
</evidence>
<evidence type="ECO:0000256" key="1">
    <source>
        <dbReference type="ARBA" id="ARBA00022741"/>
    </source>
</evidence>
<dbReference type="NCBIfam" id="NF040713">
    <property type="entry name" value="ZapE"/>
    <property type="match status" value="1"/>
</dbReference>
<dbReference type="InterPro" id="IPR003593">
    <property type="entry name" value="AAA+_ATPase"/>
</dbReference>
<dbReference type="SUPFAM" id="SSF52540">
    <property type="entry name" value="P-loop containing nucleoside triphosphate hydrolases"/>
    <property type="match status" value="1"/>
</dbReference>
<protein>
    <recommendedName>
        <fullName evidence="3">AAA+ ATPase domain-containing protein</fullName>
    </recommendedName>
</protein>
<name>A0A1A9F334_9GAMM</name>
<dbReference type="Pfam" id="PF03969">
    <property type="entry name" value="AFG1_ATPase"/>
    <property type="match status" value="2"/>
</dbReference>
<dbReference type="GO" id="GO:0016887">
    <property type="term" value="F:ATP hydrolysis activity"/>
    <property type="evidence" value="ECO:0007669"/>
    <property type="project" value="InterPro"/>
</dbReference>
<organism evidence="4 5">
    <name type="scientific">Marinobacterium aestuarii</name>
    <dbReference type="NCBI Taxonomy" id="1821621"/>
    <lineage>
        <taxon>Bacteria</taxon>
        <taxon>Pseudomonadati</taxon>
        <taxon>Pseudomonadota</taxon>
        <taxon>Gammaproteobacteria</taxon>
        <taxon>Oceanospirillales</taxon>
        <taxon>Oceanospirillaceae</taxon>
        <taxon>Marinobacterium</taxon>
    </lineage>
</organism>
<dbReference type="GO" id="GO:0005737">
    <property type="term" value="C:cytoplasm"/>
    <property type="evidence" value="ECO:0007669"/>
    <property type="project" value="TreeGrafter"/>
</dbReference>
<dbReference type="STRING" id="1821621.A8C75_19875"/>
<keyword evidence="2" id="KW-0067">ATP-binding</keyword>
<dbReference type="AlphaFoldDB" id="A0A1A9F334"/>
<dbReference type="EMBL" id="CP015839">
    <property type="protein sequence ID" value="ANG64502.1"/>
    <property type="molecule type" value="Genomic_DNA"/>
</dbReference>
<dbReference type="InterPro" id="IPR027417">
    <property type="entry name" value="P-loop_NTPase"/>
</dbReference>
<dbReference type="PANTHER" id="PTHR12169:SF6">
    <property type="entry name" value="AFG1-LIKE ATPASE"/>
    <property type="match status" value="1"/>
</dbReference>
<reference evidence="5" key="1">
    <citation type="submission" date="2016-05" db="EMBL/GenBank/DDBJ databases">
        <authorList>
            <person name="Baek K."/>
            <person name="Yang S.-J."/>
        </authorList>
    </citation>
    <scope>NUCLEOTIDE SEQUENCE [LARGE SCALE GENOMIC DNA]</scope>
    <source>
        <strain evidence="5">ST58-10</strain>
    </source>
</reference>
<dbReference type="RefSeq" id="WP_067386104.1">
    <property type="nucleotide sequence ID" value="NZ_CP015839.1"/>
</dbReference>
<evidence type="ECO:0000256" key="2">
    <source>
        <dbReference type="ARBA" id="ARBA00022840"/>
    </source>
</evidence>
<dbReference type="OrthoDB" id="9774491at2"/>